<dbReference type="PANTHER" id="PTHR42973">
    <property type="entry name" value="BINDING OXIDOREDUCTASE, PUTATIVE (AFU_ORTHOLOGUE AFUA_1G17690)-RELATED"/>
    <property type="match status" value="1"/>
</dbReference>
<dbReference type="InterPro" id="IPR016166">
    <property type="entry name" value="FAD-bd_PCMH"/>
</dbReference>
<dbReference type="InterPro" id="IPR036318">
    <property type="entry name" value="FAD-bd_PCMH-like_sf"/>
</dbReference>
<evidence type="ECO:0000256" key="3">
    <source>
        <dbReference type="ARBA" id="ARBA00022729"/>
    </source>
</evidence>
<keyword evidence="2" id="KW-0285">Flavoprotein</keyword>
<name>A0A370PH90_ASPPH</name>
<keyword evidence="9" id="KW-1185">Reference proteome</keyword>
<gene>
    <name evidence="8" type="ORF">M752DRAFT_294414</name>
</gene>
<keyword evidence="5" id="KW-0560">Oxidoreductase</keyword>
<evidence type="ECO:0000313" key="9">
    <source>
        <dbReference type="Proteomes" id="UP000254937"/>
    </source>
</evidence>
<dbReference type="AlphaFoldDB" id="A0A370PH90"/>
<feature type="domain" description="FAD-binding PCMH-type" evidence="7">
    <location>
        <begin position="54"/>
        <end position="228"/>
    </location>
</feature>
<dbReference type="Pfam" id="PF08031">
    <property type="entry name" value="BBE"/>
    <property type="match status" value="1"/>
</dbReference>
<dbReference type="InterPro" id="IPR012951">
    <property type="entry name" value="BBE"/>
</dbReference>
<evidence type="ECO:0000313" key="8">
    <source>
        <dbReference type="EMBL" id="RDK41567.1"/>
    </source>
</evidence>
<dbReference type="GO" id="GO:0071949">
    <property type="term" value="F:FAD binding"/>
    <property type="evidence" value="ECO:0007669"/>
    <property type="project" value="InterPro"/>
</dbReference>
<reference evidence="8 9" key="1">
    <citation type="submission" date="2018-07" db="EMBL/GenBank/DDBJ databases">
        <title>Section-level genome sequencing of Aspergillus section Nigri to investigate inter- and intra-species variation.</title>
        <authorList>
            <consortium name="DOE Joint Genome Institute"/>
            <person name="Vesth T.C."/>
            <person name="Nybo J.L."/>
            <person name="Theobald S."/>
            <person name="Frisvad J.C."/>
            <person name="Larsen T.O."/>
            <person name="Nielsen K.F."/>
            <person name="Hoof J.B."/>
            <person name="Brandl J."/>
            <person name="Salamov A."/>
            <person name="Riley R."/>
            <person name="Gladden J.M."/>
            <person name="Phatale P."/>
            <person name="Nielsen M.T."/>
            <person name="Lyhne E.K."/>
            <person name="Kogle M.E."/>
            <person name="Strasser K."/>
            <person name="McDonnell E."/>
            <person name="Barry K."/>
            <person name="Clum A."/>
            <person name="Chen C."/>
            <person name="Nolan M."/>
            <person name="Sandor L."/>
            <person name="Kuo A."/>
            <person name="Lipzen A."/>
            <person name="Hainaut M."/>
            <person name="Drula E."/>
            <person name="Tsang A."/>
            <person name="Magnuson J.K."/>
            <person name="Henrissat B."/>
            <person name="Wiebenga A."/>
            <person name="Simmons B.A."/>
            <person name="Makela M.R."/>
            <person name="De vries R.P."/>
            <person name="Grigoriev I.V."/>
            <person name="Mortensen U.H."/>
            <person name="Baker S.E."/>
            <person name="Andersen M.R."/>
        </authorList>
    </citation>
    <scope>NUCLEOTIDE SEQUENCE [LARGE SCALE GENOMIC DNA]</scope>
    <source>
        <strain evidence="8 9">ATCC 13157</strain>
    </source>
</reference>
<feature type="chain" id="PRO_5016985613" evidence="6">
    <location>
        <begin position="17"/>
        <end position="494"/>
    </location>
</feature>
<proteinExistence type="inferred from homology"/>
<evidence type="ECO:0000256" key="1">
    <source>
        <dbReference type="ARBA" id="ARBA00005466"/>
    </source>
</evidence>
<dbReference type="PANTHER" id="PTHR42973:SF32">
    <property type="entry name" value="FAD-LINKED OXIDOREDUCTASE AFOF"/>
    <property type="match status" value="1"/>
</dbReference>
<feature type="signal peptide" evidence="6">
    <location>
        <begin position="1"/>
        <end position="16"/>
    </location>
</feature>
<dbReference type="GO" id="GO:0016491">
    <property type="term" value="F:oxidoreductase activity"/>
    <property type="evidence" value="ECO:0007669"/>
    <property type="project" value="UniProtKB-KW"/>
</dbReference>
<dbReference type="Gene3D" id="3.40.462.20">
    <property type="match status" value="1"/>
</dbReference>
<dbReference type="InterPro" id="IPR050416">
    <property type="entry name" value="FAD-linked_Oxidoreductase"/>
</dbReference>
<comment type="similarity">
    <text evidence="1">Belongs to the oxygen-dependent FAD-linked oxidoreductase family.</text>
</comment>
<protein>
    <submittedName>
        <fullName evidence="8">FAD binding domain protein</fullName>
    </submittedName>
</protein>
<accession>A0A370PH90</accession>
<dbReference type="SUPFAM" id="SSF56176">
    <property type="entry name" value="FAD-binding/transporter-associated domain-like"/>
    <property type="match status" value="1"/>
</dbReference>
<dbReference type="InterPro" id="IPR006094">
    <property type="entry name" value="Oxid_FAD_bind_N"/>
</dbReference>
<dbReference type="EMBL" id="KZ851855">
    <property type="protein sequence ID" value="RDK41567.1"/>
    <property type="molecule type" value="Genomic_DNA"/>
</dbReference>
<evidence type="ECO:0000256" key="5">
    <source>
        <dbReference type="ARBA" id="ARBA00023002"/>
    </source>
</evidence>
<keyword evidence="3 6" id="KW-0732">Signal</keyword>
<evidence type="ECO:0000259" key="7">
    <source>
        <dbReference type="PROSITE" id="PS51387"/>
    </source>
</evidence>
<dbReference type="InterPro" id="IPR016169">
    <property type="entry name" value="FAD-bd_PCMH_sub2"/>
</dbReference>
<dbReference type="PROSITE" id="PS51387">
    <property type="entry name" value="FAD_PCMH"/>
    <property type="match status" value="1"/>
</dbReference>
<organism evidence="8 9">
    <name type="scientific">Aspergillus phoenicis ATCC 13157</name>
    <dbReference type="NCBI Taxonomy" id="1353007"/>
    <lineage>
        <taxon>Eukaryota</taxon>
        <taxon>Fungi</taxon>
        <taxon>Dikarya</taxon>
        <taxon>Ascomycota</taxon>
        <taxon>Pezizomycotina</taxon>
        <taxon>Eurotiomycetes</taxon>
        <taxon>Eurotiomycetidae</taxon>
        <taxon>Eurotiales</taxon>
        <taxon>Aspergillaceae</taxon>
        <taxon>Aspergillus</taxon>
    </lineage>
</organism>
<dbReference type="Proteomes" id="UP000254937">
    <property type="component" value="Unassembled WGS sequence"/>
</dbReference>
<keyword evidence="4" id="KW-0274">FAD</keyword>
<evidence type="ECO:0000256" key="6">
    <source>
        <dbReference type="SAM" id="SignalP"/>
    </source>
</evidence>
<dbReference type="Pfam" id="PF01565">
    <property type="entry name" value="FAD_binding_4"/>
    <property type="match status" value="1"/>
</dbReference>
<dbReference type="Gene3D" id="3.30.465.10">
    <property type="match status" value="1"/>
</dbReference>
<sequence>MQLSGLLSWLLSWLWASQTTLDLQGLYGPSLSPNAKIVLASDANYTHVTTQRWTVHGAPHYLGAIIPATEHDIQHIIKISREHAINFLVVGAGHGATVTFERLRHGIAIDLQQFKDVHLDVDAERLTVGGATVFSDIIDPLYSAQREIVTPSAPCVGVVGMTLGGGIGSLQGLHGLLLDSLESVRLVTPIGDLIEVSETQYPELFWGLRGAGSNFGVVTSATYRTHQATHGGLVTNVDFIFAATEHACIWQALSAFDETLPPELALTLAVAYNRTIDQPLVLVNAIYYGPEERALELLSPFTSLTPIMSRSVTVPWNALLDTTFFGLAAQEGGACAKNQAVNIYSIGLNHTDVPAWELYMEQLLQFYHQNPTYDGRFLVQRYSTQGALSTLDSDTAYPHRQVKMHINLEGWYTDPYLEDPVNAFLKQSRRHFQQSSGFDNLAVYVNYAHGDEGPDVWYTAGKLENLTRLKQKWDPEERFSWSNPVPLLEESLEL</sequence>
<evidence type="ECO:0000256" key="4">
    <source>
        <dbReference type="ARBA" id="ARBA00022827"/>
    </source>
</evidence>
<evidence type="ECO:0000256" key="2">
    <source>
        <dbReference type="ARBA" id="ARBA00022630"/>
    </source>
</evidence>